<evidence type="ECO:0000313" key="13">
    <source>
        <dbReference type="Proteomes" id="UP000746471"/>
    </source>
</evidence>
<keyword evidence="5 9" id="KW-0238">DNA-binding</keyword>
<feature type="domain" description="OmpR/PhoB-type" evidence="11">
    <location>
        <begin position="128"/>
        <end position="228"/>
    </location>
</feature>
<dbReference type="InterPro" id="IPR039420">
    <property type="entry name" value="WalR-like"/>
</dbReference>
<evidence type="ECO:0000256" key="1">
    <source>
        <dbReference type="ARBA" id="ARBA00018672"/>
    </source>
</evidence>
<dbReference type="Pfam" id="PF00486">
    <property type="entry name" value="Trans_reg_C"/>
    <property type="match status" value="1"/>
</dbReference>
<keyword evidence="6" id="KW-0804">Transcription</keyword>
<dbReference type="Gene3D" id="3.40.50.2300">
    <property type="match status" value="1"/>
</dbReference>
<dbReference type="Pfam" id="PF00072">
    <property type="entry name" value="Response_reg"/>
    <property type="match status" value="1"/>
</dbReference>
<dbReference type="SMART" id="SM00862">
    <property type="entry name" value="Trans_reg_C"/>
    <property type="match status" value="1"/>
</dbReference>
<evidence type="ECO:0000259" key="10">
    <source>
        <dbReference type="PROSITE" id="PS50110"/>
    </source>
</evidence>
<evidence type="ECO:0000256" key="4">
    <source>
        <dbReference type="ARBA" id="ARBA00023015"/>
    </source>
</evidence>
<dbReference type="InterPro" id="IPR016032">
    <property type="entry name" value="Sig_transdc_resp-reg_C-effctor"/>
</dbReference>
<sequence>MRIIIVDDDQDIGEILKIALQDKGYETVVFNSSELAMAYLSQNAYDMVLLDIMMPSLNGYDLCNHIRKINDVPILFITCLDDDESLTKALALGGDDYIRKPFSISEVMARVGAHLRRYVVNVEKQSNTFECTLGPYVFNANERVVKYQMPFTNEETLIRLSPLESDLLRCFADHPNEVLTYQELYEAIWKEMYHNEKGTIMVRVSSLRSKLPNIDIESVRGQGYRLAVL</sequence>
<comment type="function">
    <text evidence="7">May play the central regulatory role in sporulation. It may be an element of the effector pathway responsible for the activation of sporulation genes in response to nutritional stress. Spo0A may act in concert with spo0H (a sigma factor) to control the expression of some genes that are critical to the sporulation process.</text>
</comment>
<evidence type="ECO:0000256" key="2">
    <source>
        <dbReference type="ARBA" id="ARBA00022553"/>
    </source>
</evidence>
<evidence type="ECO:0000256" key="9">
    <source>
        <dbReference type="PROSITE-ProRule" id="PRU01091"/>
    </source>
</evidence>
<evidence type="ECO:0000256" key="5">
    <source>
        <dbReference type="ARBA" id="ARBA00023125"/>
    </source>
</evidence>
<dbReference type="EMBL" id="JAHBCL010000036">
    <property type="protein sequence ID" value="MBS7528304.1"/>
    <property type="molecule type" value="Genomic_DNA"/>
</dbReference>
<dbReference type="InterPro" id="IPR001867">
    <property type="entry name" value="OmpR/PhoB-type_DNA-bd"/>
</dbReference>
<dbReference type="PANTHER" id="PTHR48111">
    <property type="entry name" value="REGULATOR OF RPOS"/>
    <property type="match status" value="1"/>
</dbReference>
<keyword evidence="13" id="KW-1185">Reference proteome</keyword>
<dbReference type="CDD" id="cd00383">
    <property type="entry name" value="trans_reg_C"/>
    <property type="match status" value="1"/>
</dbReference>
<feature type="DNA-binding region" description="OmpR/PhoB-type" evidence="9">
    <location>
        <begin position="128"/>
        <end position="228"/>
    </location>
</feature>
<dbReference type="SUPFAM" id="SSF52172">
    <property type="entry name" value="CheY-like"/>
    <property type="match status" value="1"/>
</dbReference>
<name>A0ABS5PV22_9FIRM</name>
<organism evidence="12 13">
    <name type="scientific">Fusibacter paucivorans</name>
    <dbReference type="NCBI Taxonomy" id="76009"/>
    <lineage>
        <taxon>Bacteria</taxon>
        <taxon>Bacillati</taxon>
        <taxon>Bacillota</taxon>
        <taxon>Clostridia</taxon>
        <taxon>Eubacteriales</taxon>
        <taxon>Eubacteriales Family XII. Incertae Sedis</taxon>
        <taxon>Fusibacter</taxon>
    </lineage>
</organism>
<dbReference type="Gene3D" id="6.10.250.690">
    <property type="match status" value="1"/>
</dbReference>
<reference evidence="12 13" key="1">
    <citation type="submission" date="2021-05" db="EMBL/GenBank/DDBJ databases">
        <title>Fusibacter ferrireducens sp. nov., an anaerobic, sulfur- and Fe-reducing bacterium isolated from the mangrove sediment.</title>
        <authorList>
            <person name="Qiu D."/>
        </authorList>
    </citation>
    <scope>NUCLEOTIDE SEQUENCE [LARGE SCALE GENOMIC DNA]</scope>
    <source>
        <strain evidence="12 13">DSM 12116</strain>
    </source>
</reference>
<dbReference type="SMART" id="SM00448">
    <property type="entry name" value="REC"/>
    <property type="match status" value="1"/>
</dbReference>
<feature type="domain" description="Response regulatory" evidence="10">
    <location>
        <begin position="2"/>
        <end position="115"/>
    </location>
</feature>
<feature type="modified residue" description="4-aspartylphosphate" evidence="8">
    <location>
        <position position="51"/>
    </location>
</feature>
<evidence type="ECO:0000256" key="7">
    <source>
        <dbReference type="ARBA" id="ARBA00024867"/>
    </source>
</evidence>
<proteinExistence type="predicted"/>
<comment type="caution">
    <text evidence="12">The sequence shown here is derived from an EMBL/GenBank/DDBJ whole genome shotgun (WGS) entry which is preliminary data.</text>
</comment>
<dbReference type="Gene3D" id="1.10.10.10">
    <property type="entry name" value="Winged helix-like DNA-binding domain superfamily/Winged helix DNA-binding domain"/>
    <property type="match status" value="1"/>
</dbReference>
<dbReference type="Proteomes" id="UP000746471">
    <property type="component" value="Unassembled WGS sequence"/>
</dbReference>
<gene>
    <name evidence="12" type="ORF">KHM83_16565</name>
</gene>
<keyword evidence="3" id="KW-0902">Two-component regulatory system</keyword>
<dbReference type="RefSeq" id="WP_213238164.1">
    <property type="nucleotide sequence ID" value="NZ_JAHBCL010000036.1"/>
</dbReference>
<dbReference type="CDD" id="cd17574">
    <property type="entry name" value="REC_OmpR"/>
    <property type="match status" value="1"/>
</dbReference>
<dbReference type="InterPro" id="IPR036388">
    <property type="entry name" value="WH-like_DNA-bd_sf"/>
</dbReference>
<dbReference type="PROSITE" id="PS51755">
    <property type="entry name" value="OMPR_PHOB"/>
    <property type="match status" value="1"/>
</dbReference>
<keyword evidence="2 8" id="KW-0597">Phosphoprotein</keyword>
<dbReference type="InterPro" id="IPR011006">
    <property type="entry name" value="CheY-like_superfamily"/>
</dbReference>
<dbReference type="PROSITE" id="PS50110">
    <property type="entry name" value="RESPONSE_REGULATORY"/>
    <property type="match status" value="1"/>
</dbReference>
<dbReference type="SUPFAM" id="SSF46894">
    <property type="entry name" value="C-terminal effector domain of the bipartite response regulators"/>
    <property type="match status" value="1"/>
</dbReference>
<protein>
    <recommendedName>
        <fullName evidence="1">Stage 0 sporulation protein A homolog</fullName>
    </recommendedName>
</protein>
<evidence type="ECO:0000256" key="8">
    <source>
        <dbReference type="PROSITE-ProRule" id="PRU00169"/>
    </source>
</evidence>
<evidence type="ECO:0000256" key="3">
    <source>
        <dbReference type="ARBA" id="ARBA00023012"/>
    </source>
</evidence>
<evidence type="ECO:0000313" key="12">
    <source>
        <dbReference type="EMBL" id="MBS7528304.1"/>
    </source>
</evidence>
<dbReference type="PANTHER" id="PTHR48111:SF40">
    <property type="entry name" value="PHOSPHATE REGULON TRANSCRIPTIONAL REGULATORY PROTEIN PHOB"/>
    <property type="match status" value="1"/>
</dbReference>
<keyword evidence="4" id="KW-0805">Transcription regulation</keyword>
<accession>A0ABS5PV22</accession>
<evidence type="ECO:0000256" key="6">
    <source>
        <dbReference type="ARBA" id="ARBA00023163"/>
    </source>
</evidence>
<evidence type="ECO:0000259" key="11">
    <source>
        <dbReference type="PROSITE" id="PS51755"/>
    </source>
</evidence>
<dbReference type="InterPro" id="IPR001789">
    <property type="entry name" value="Sig_transdc_resp-reg_receiver"/>
</dbReference>